<name>A0A507AZ88_9PEZI</name>
<proteinExistence type="predicted"/>
<dbReference type="GeneID" id="41974164"/>
<sequence>MSLPLRKATLRRLKNYLRQMDKVKTLAENAIVVEDDWGPEKESPEETSAKPERKDGTDAQTAEGGKPSPQTHFRVGTQKCSHPCHQDSQADPNDSFNDSSPDHSDDDDDDDTESPGTTAPSTPSGTRPSSPTSDKSEHSSSSSSDSTSSASASASDDDSKLPALKKNDDEQWVVRRSELDKLRKYHKALTSITGSLYKGISRVYAAEDEVFNRRHYAARVSGGRWPVPVEVKRQANAWAYDGRSPLYMGCTAEEWLEEEEEERRQQEAWMESTSYDYEYRWDDEDNWDDEGRRVHKI</sequence>
<dbReference type="Proteomes" id="UP000319257">
    <property type="component" value="Unassembled WGS sequence"/>
</dbReference>
<dbReference type="RefSeq" id="XP_030994548.1">
    <property type="nucleotide sequence ID" value="XM_031141381.1"/>
</dbReference>
<organism evidence="2 3">
    <name type="scientific">Thyridium curvatum</name>
    <dbReference type="NCBI Taxonomy" id="1093900"/>
    <lineage>
        <taxon>Eukaryota</taxon>
        <taxon>Fungi</taxon>
        <taxon>Dikarya</taxon>
        <taxon>Ascomycota</taxon>
        <taxon>Pezizomycotina</taxon>
        <taxon>Sordariomycetes</taxon>
        <taxon>Sordariomycetidae</taxon>
        <taxon>Thyridiales</taxon>
        <taxon>Thyridiaceae</taxon>
        <taxon>Thyridium</taxon>
    </lineage>
</organism>
<feature type="compositionally biased region" description="Basic and acidic residues" evidence="1">
    <location>
        <begin position="38"/>
        <end position="57"/>
    </location>
</feature>
<keyword evidence="3" id="KW-1185">Reference proteome</keyword>
<gene>
    <name evidence="2" type="ORF">E0L32_006717</name>
</gene>
<dbReference type="InParanoid" id="A0A507AZ88"/>
<evidence type="ECO:0000313" key="2">
    <source>
        <dbReference type="EMBL" id="TPX12837.1"/>
    </source>
</evidence>
<dbReference type="EMBL" id="SKBQ01000039">
    <property type="protein sequence ID" value="TPX12837.1"/>
    <property type="molecule type" value="Genomic_DNA"/>
</dbReference>
<feature type="compositionally biased region" description="Acidic residues" evidence="1">
    <location>
        <begin position="104"/>
        <end position="113"/>
    </location>
</feature>
<evidence type="ECO:0000313" key="3">
    <source>
        <dbReference type="Proteomes" id="UP000319257"/>
    </source>
</evidence>
<feature type="compositionally biased region" description="Basic and acidic residues" evidence="1">
    <location>
        <begin position="157"/>
        <end position="167"/>
    </location>
</feature>
<feature type="compositionally biased region" description="Low complexity" evidence="1">
    <location>
        <begin position="114"/>
        <end position="154"/>
    </location>
</feature>
<feature type="region of interest" description="Disordered" evidence="1">
    <location>
        <begin position="32"/>
        <end position="167"/>
    </location>
</feature>
<protein>
    <submittedName>
        <fullName evidence="2">Uncharacterized protein</fullName>
    </submittedName>
</protein>
<evidence type="ECO:0000256" key="1">
    <source>
        <dbReference type="SAM" id="MobiDB-lite"/>
    </source>
</evidence>
<accession>A0A507AZ88</accession>
<reference evidence="2 3" key="1">
    <citation type="submission" date="2019-06" db="EMBL/GenBank/DDBJ databases">
        <title>Draft genome sequence of the filamentous fungus Phialemoniopsis curvata isolated from diesel fuel.</title>
        <authorList>
            <person name="Varaljay V.A."/>
            <person name="Lyon W.J."/>
            <person name="Crouch A.L."/>
            <person name="Drake C.E."/>
            <person name="Hollomon J.M."/>
            <person name="Nadeau L.J."/>
            <person name="Nunn H.S."/>
            <person name="Stevenson B.S."/>
            <person name="Bojanowski C.L."/>
            <person name="Crookes-Goodson W.J."/>
        </authorList>
    </citation>
    <scope>NUCLEOTIDE SEQUENCE [LARGE SCALE GENOMIC DNA]</scope>
    <source>
        <strain evidence="2 3">D216</strain>
    </source>
</reference>
<comment type="caution">
    <text evidence="2">The sequence shown here is derived from an EMBL/GenBank/DDBJ whole genome shotgun (WGS) entry which is preliminary data.</text>
</comment>
<dbReference type="AlphaFoldDB" id="A0A507AZ88"/>